<dbReference type="Proteomes" id="UP000268372">
    <property type="component" value="Unassembled WGS sequence"/>
</dbReference>
<feature type="signal peptide" evidence="2">
    <location>
        <begin position="1"/>
        <end position="18"/>
    </location>
</feature>
<gene>
    <name evidence="4" type="ORF">EG242_07370</name>
</gene>
<feature type="domain" description="Secretion system C-terminal sorting" evidence="3">
    <location>
        <begin position="238"/>
        <end position="309"/>
    </location>
</feature>
<dbReference type="InterPro" id="IPR032675">
    <property type="entry name" value="LRR_dom_sf"/>
</dbReference>
<keyword evidence="5" id="KW-1185">Reference proteome</keyword>
<dbReference type="Pfam" id="PF18962">
    <property type="entry name" value="Por_Secre_tail"/>
    <property type="match status" value="1"/>
</dbReference>
<proteinExistence type="predicted"/>
<evidence type="ECO:0000256" key="2">
    <source>
        <dbReference type="SAM" id="SignalP"/>
    </source>
</evidence>
<dbReference type="OrthoDB" id="3179827at2"/>
<dbReference type="SUPFAM" id="SSF52058">
    <property type="entry name" value="L domain-like"/>
    <property type="match status" value="1"/>
</dbReference>
<dbReference type="RefSeq" id="WP_124899255.1">
    <property type="nucleotide sequence ID" value="NZ_RQTJ01000012.1"/>
</dbReference>
<sequence length="310" mass="35136">MKKLIIILLTLVPFLTKAQVTLIPDSTFEQLLINLNIDSDGILNGQMLTSDAQNITQLNLYTGAGSFRILNMTGIEAFTNLELLLGSFHEFNNINLSTLTKLDTLILPSNSLKTINLSNNVSLEYLHIGNYELEFAQYNLIRQLDLSSNVELRHLDLYNLFTLERINLKNNKSSQLKIILGNENETFYPYNVCIEVDDPVAATNGTAPYDTWTVLGNHYYDQNCALSIEKFVNDNFKIYPNPATEYVSIEQKETKDVTLQSVQILDSSGKWIKSVKDNFNQIDVSNLSKGMYLFVIQTDKGNKTEKIIVK</sequence>
<dbReference type="EMBL" id="RQTJ01000012">
    <property type="protein sequence ID" value="RRA95005.1"/>
    <property type="molecule type" value="Genomic_DNA"/>
</dbReference>
<name>A0A3P1B228_9FLAO</name>
<evidence type="ECO:0000313" key="4">
    <source>
        <dbReference type="EMBL" id="RRA95005.1"/>
    </source>
</evidence>
<dbReference type="AlphaFoldDB" id="A0A3P1B228"/>
<protein>
    <submittedName>
        <fullName evidence="4">T9SS C-terminal target domain-containing protein</fullName>
    </submittedName>
</protein>
<evidence type="ECO:0000313" key="5">
    <source>
        <dbReference type="Proteomes" id="UP000268372"/>
    </source>
</evidence>
<organism evidence="4 5">
    <name type="scientific">Paenimyroides viscosum</name>
    <dbReference type="NCBI Taxonomy" id="2488729"/>
    <lineage>
        <taxon>Bacteria</taxon>
        <taxon>Pseudomonadati</taxon>
        <taxon>Bacteroidota</taxon>
        <taxon>Flavobacteriia</taxon>
        <taxon>Flavobacteriales</taxon>
        <taxon>Flavobacteriaceae</taxon>
        <taxon>Paenimyroides</taxon>
    </lineage>
</organism>
<dbReference type="NCBIfam" id="TIGR04183">
    <property type="entry name" value="Por_Secre_tail"/>
    <property type="match status" value="1"/>
</dbReference>
<dbReference type="Gene3D" id="3.80.10.10">
    <property type="entry name" value="Ribonuclease Inhibitor"/>
    <property type="match status" value="1"/>
</dbReference>
<comment type="caution">
    <text evidence="4">The sequence shown here is derived from an EMBL/GenBank/DDBJ whole genome shotgun (WGS) entry which is preliminary data.</text>
</comment>
<evidence type="ECO:0000256" key="1">
    <source>
        <dbReference type="ARBA" id="ARBA00022729"/>
    </source>
</evidence>
<keyword evidence="1 2" id="KW-0732">Signal</keyword>
<evidence type="ECO:0000259" key="3">
    <source>
        <dbReference type="Pfam" id="PF18962"/>
    </source>
</evidence>
<dbReference type="InterPro" id="IPR026444">
    <property type="entry name" value="Secre_tail"/>
</dbReference>
<reference evidence="4 5" key="1">
    <citation type="submission" date="2018-11" db="EMBL/GenBank/DDBJ databases">
        <title>Flavobacterium sp. nov., YIM 102796 draft genome.</title>
        <authorList>
            <person name="Li G."/>
            <person name="Jiang Y."/>
        </authorList>
    </citation>
    <scope>NUCLEOTIDE SEQUENCE [LARGE SCALE GENOMIC DNA]</scope>
    <source>
        <strain evidence="4 5">YIM 102796</strain>
    </source>
</reference>
<accession>A0A3P1B228</accession>
<feature type="chain" id="PRO_5018259170" evidence="2">
    <location>
        <begin position="19"/>
        <end position="310"/>
    </location>
</feature>